<dbReference type="PANTHER" id="PTHR30189">
    <property type="entry name" value="LPS-ASSEMBLY PROTEIN"/>
    <property type="match status" value="1"/>
</dbReference>
<protein>
    <recommendedName>
        <fullName evidence="1">LPS-assembly protein LptD</fullName>
    </recommendedName>
</protein>
<organism evidence="3 4">
    <name type="scientific">Roseibium suaedae</name>
    <dbReference type="NCBI Taxonomy" id="735517"/>
    <lineage>
        <taxon>Bacteria</taxon>
        <taxon>Pseudomonadati</taxon>
        <taxon>Pseudomonadota</taxon>
        <taxon>Alphaproteobacteria</taxon>
        <taxon>Hyphomicrobiales</taxon>
        <taxon>Stappiaceae</taxon>
        <taxon>Roseibium</taxon>
    </lineage>
</organism>
<dbReference type="GO" id="GO:1990351">
    <property type="term" value="C:transporter complex"/>
    <property type="evidence" value="ECO:0007669"/>
    <property type="project" value="TreeGrafter"/>
</dbReference>
<dbReference type="STRING" id="735517.SAMN05444272_3160"/>
<dbReference type="InterPro" id="IPR020889">
    <property type="entry name" value="LipoPS_assembly_LptD"/>
</dbReference>
<dbReference type="GO" id="GO:0009279">
    <property type="term" value="C:cell outer membrane"/>
    <property type="evidence" value="ECO:0007669"/>
    <property type="project" value="UniProtKB-SubCell"/>
</dbReference>
<comment type="subunit">
    <text evidence="1">Component of the lipopolysaccharide transport and assembly complex.</text>
</comment>
<name>A0A1M7LCB3_9HYPH</name>
<dbReference type="OrthoDB" id="9760225at2"/>
<dbReference type="Proteomes" id="UP000186002">
    <property type="component" value="Unassembled WGS sequence"/>
</dbReference>
<keyword evidence="1" id="KW-0732">Signal</keyword>
<comment type="function">
    <text evidence="1">Involved in the assembly of lipopolysaccharide (LPS) at the surface of the outer membrane.</text>
</comment>
<dbReference type="GO" id="GO:0015920">
    <property type="term" value="P:lipopolysaccharide transport"/>
    <property type="evidence" value="ECO:0007669"/>
    <property type="project" value="InterPro"/>
</dbReference>
<dbReference type="InterPro" id="IPR050218">
    <property type="entry name" value="LptD"/>
</dbReference>
<reference evidence="3 4" key="1">
    <citation type="submission" date="2016-11" db="EMBL/GenBank/DDBJ databases">
        <authorList>
            <person name="Jaros S."/>
            <person name="Januszkiewicz K."/>
            <person name="Wedrychowicz H."/>
        </authorList>
    </citation>
    <scope>NUCLEOTIDE SEQUENCE [LARGE SCALE GENOMIC DNA]</scope>
    <source>
        <strain evidence="3 4">DSM 22153</strain>
    </source>
</reference>
<dbReference type="GO" id="GO:0043165">
    <property type="term" value="P:Gram-negative-bacterium-type cell outer membrane assembly"/>
    <property type="evidence" value="ECO:0007669"/>
    <property type="project" value="UniProtKB-UniRule"/>
</dbReference>
<keyword evidence="4" id="KW-1185">Reference proteome</keyword>
<evidence type="ECO:0000256" key="1">
    <source>
        <dbReference type="HAMAP-Rule" id="MF_01411"/>
    </source>
</evidence>
<gene>
    <name evidence="1" type="primary">lptD</name>
    <name evidence="3" type="ORF">SAMN05444272_3160</name>
</gene>
<feature type="domain" description="LptD C-terminal" evidence="2">
    <location>
        <begin position="705"/>
        <end position="771"/>
    </location>
</feature>
<dbReference type="PANTHER" id="PTHR30189:SF1">
    <property type="entry name" value="LPS-ASSEMBLY PROTEIN LPTD"/>
    <property type="match status" value="1"/>
</dbReference>
<dbReference type="Gene3D" id="2.60.450.10">
    <property type="entry name" value="Lipopolysaccharide (LPS) transport protein A like domain"/>
    <property type="match status" value="1"/>
</dbReference>
<dbReference type="Pfam" id="PF04453">
    <property type="entry name" value="LptD"/>
    <property type="match status" value="2"/>
</dbReference>
<comment type="similarity">
    <text evidence="1">Belongs to the LptD family.</text>
</comment>
<evidence type="ECO:0000313" key="4">
    <source>
        <dbReference type="Proteomes" id="UP000186002"/>
    </source>
</evidence>
<dbReference type="EMBL" id="FRBW01000003">
    <property type="protein sequence ID" value="SHM75733.1"/>
    <property type="molecule type" value="Genomic_DNA"/>
</dbReference>
<dbReference type="InterPro" id="IPR007543">
    <property type="entry name" value="LptD_C"/>
</dbReference>
<feature type="signal peptide" evidence="1">
    <location>
        <begin position="1"/>
        <end position="43"/>
    </location>
</feature>
<keyword evidence="1" id="KW-0472">Membrane</keyword>
<feature type="chain" id="PRO_5013411551" description="LPS-assembly protein LptD" evidence="1">
    <location>
        <begin position="44"/>
        <end position="796"/>
    </location>
</feature>
<accession>A0A1M7LCB3</accession>
<sequence length="796" mass="87661" precursor="true">MVLALDKGFTTRRSVATARTLLFCLGLSVSTLTLIAAAPVAQAQDVLAQQLGGKVRDDAQMLLESSQITYDFDRDLIIASGKVQIFYDGYTVEADRIVYDRKNGKMSARGNVIMTEPDGNVVQSHELALSEDFANVFAETLQIDTPQRTRFLAERANRTDNNVTTFENGIYTVYTRPTNPPDKPPLWRIRAAKIIHNQQEKTIEYEDASFELFGASVAYLPYFSMPDPTVKRKSGFLIPGGVTSNKLGVGAVVPYYWALSPNYDLTTTVAPMSKQGVLGDAAFRHRLSNGMYTVSVAGLVQSSPGEFDGTSGDRRFRGAINTTGSFQLTENWKYGWDITYKSDRSFFDDYSFVSFDDNGETSEVYLSGNTLRNGLSFRGYAFSLSQEDYTTTGVNDPSSAFSPIGQSLQEKQPIVAPVIDYNFVFDDPVAGGELSLTSNFTSLTRSETDAFQSTGSNVDRFRGVDGTFSRLSVRSDWRRTFIDPIGQVFTPFAYVRGDLFFLASADKNVAALTDEAFVGRAMPAAGLEYRYPFLATFDGGNQVLEPIAQVVVRPNEQRIGELPNEDAQSLVFDATTLFDTDKFSGFDRAEGGSRLNVGLSYKLQLDEGYYLSTLFGRSYQIAGENSYATADLVGTSINSGLATGKSDYVGSMYLDTYYGVKLGAQARLDDKDFSVRRFQAQATGTYGPVVSSLAYAFLGKQPDLGINDPREEIVGSASLRLEENWRVFGSMRYDLENKDIVQNGLGVGYDDEGFSMSVSYAEDRSRNNGGDVDRMFYLRLGLRTIGSTQVSSGSLD</sequence>
<dbReference type="AlphaFoldDB" id="A0A1M7LCB3"/>
<evidence type="ECO:0000259" key="2">
    <source>
        <dbReference type="Pfam" id="PF04453"/>
    </source>
</evidence>
<comment type="subcellular location">
    <subcellularLocation>
        <location evidence="1">Cell outer membrane</location>
    </subcellularLocation>
</comment>
<dbReference type="HAMAP" id="MF_01411">
    <property type="entry name" value="LPS_assembly_LptD"/>
    <property type="match status" value="1"/>
</dbReference>
<proteinExistence type="inferred from homology"/>
<keyword evidence="1" id="KW-0998">Cell outer membrane</keyword>
<comment type="caution">
    <text evidence="1">Lacks conserved residue(s) required for the propagation of feature annotation.</text>
</comment>
<feature type="domain" description="LptD C-terminal" evidence="2">
    <location>
        <begin position="316"/>
        <end position="702"/>
    </location>
</feature>
<evidence type="ECO:0000313" key="3">
    <source>
        <dbReference type="EMBL" id="SHM75733.1"/>
    </source>
</evidence>